<keyword evidence="4" id="KW-1185">Reference proteome</keyword>
<dbReference type="STRING" id="104623.Ser39006_00360"/>
<dbReference type="EMBL" id="CP025084">
    <property type="protein sequence ID" value="AUH03227.1"/>
    <property type="molecule type" value="Genomic_DNA"/>
</dbReference>
<evidence type="ECO:0000313" key="3">
    <source>
        <dbReference type="EMBL" id="AUH03227.1"/>
    </source>
</evidence>
<keyword evidence="1" id="KW-1133">Transmembrane helix</keyword>
<proteinExistence type="predicted"/>
<accession>A0A2I5T2W9</accession>
<feature type="transmembrane region" description="Helical" evidence="1">
    <location>
        <begin position="73"/>
        <end position="94"/>
    </location>
</feature>
<reference evidence="3" key="4">
    <citation type="submission" date="2017-11" db="EMBL/GenBank/DDBJ databases">
        <title>Complete genome sequence of Serratia sp. ATCC 39006.</title>
        <authorList>
            <person name="Hampton H.G."/>
            <person name="Jackson S.A."/>
            <person name="Jauregui R."/>
            <person name="Poulter G.T.M."/>
            <person name="Salmond G.P.C."/>
            <person name="Fineran P.C."/>
        </authorList>
    </citation>
    <scope>NUCLEOTIDE SEQUENCE</scope>
    <source>
        <strain evidence="3">ATCC 39006</strain>
    </source>
</reference>
<evidence type="ECO:0000313" key="4">
    <source>
        <dbReference type="Proteomes" id="UP000017700"/>
    </source>
</evidence>
<dbReference type="RefSeq" id="WP_021013637.1">
    <property type="nucleotide sequence ID" value="NZ_CP025084.1"/>
</dbReference>
<dbReference type="EMBL" id="CP025085">
    <property type="protein sequence ID" value="AUG98912.1"/>
    <property type="molecule type" value="Genomic_DNA"/>
</dbReference>
<dbReference type="KEGG" id="serq:CWC46_03200"/>
<dbReference type="AlphaFoldDB" id="A0A2I5T2W9"/>
<reference evidence="2 5" key="3">
    <citation type="submission" date="2017-11" db="EMBL/GenBank/DDBJ databases">
        <title>Complete genome sequence of Serratia sp. ATCC 39006 LacA.</title>
        <authorList>
            <person name="Hampton H.G."/>
            <person name="Jackson S.A."/>
            <person name="Jauregui R."/>
            <person name="Poulter G.T.M."/>
            <person name="Salmond G.P.C."/>
            <person name="Fineran P.C."/>
        </authorList>
    </citation>
    <scope>NUCLEOTIDE SEQUENCE [LARGE SCALE GENOMIC DNA]</scope>
    <source>
        <strain evidence="2 5">ATCC 39006</strain>
    </source>
</reference>
<keyword evidence="1" id="KW-0472">Membrane</keyword>
<reference evidence="3 4" key="1">
    <citation type="journal article" date="2013" name="Genome Announc.">
        <title>Draft genome sequence of Serratia sp. strain ATCC 39006, a model bacterium for analysis of the biosynthesis and regulation of prodigiosin, a carbapenem, and gas vesicles.</title>
        <authorList>
            <person name="Fineran P.C."/>
            <person name="Iglesias Cans M.C."/>
            <person name="Ramsay J.P."/>
            <person name="Wilf N.M."/>
            <person name="Cossyleon D."/>
            <person name="McNeil M.B."/>
            <person name="Williamson N.R."/>
            <person name="Monson R.E."/>
            <person name="Becher S.A."/>
            <person name="Stanton J.A."/>
            <person name="Brugger K."/>
            <person name="Brown S.D."/>
            <person name="Salmond G.P."/>
        </authorList>
    </citation>
    <scope>NUCLEOTIDE SEQUENCE [LARGE SCALE GENOMIC DNA]</scope>
    <source>
        <strain evidence="3">ATCC 39006</strain>
        <strain evidence="4">ATCC 39006 / SC 11482</strain>
    </source>
</reference>
<name>A0A2I5T2W9_SERS3</name>
<keyword evidence="1" id="KW-0812">Transmembrane</keyword>
<feature type="transmembrane region" description="Helical" evidence="1">
    <location>
        <begin position="21"/>
        <end position="46"/>
    </location>
</feature>
<dbReference type="Proteomes" id="UP000233778">
    <property type="component" value="Chromosome"/>
</dbReference>
<gene>
    <name evidence="2" type="ORF">CWC46_03200</name>
    <name evidence="3" type="ORF">Ser39006_003200</name>
</gene>
<evidence type="ECO:0000313" key="2">
    <source>
        <dbReference type="EMBL" id="AUG98912.1"/>
    </source>
</evidence>
<evidence type="ECO:0000256" key="1">
    <source>
        <dbReference type="SAM" id="Phobius"/>
    </source>
</evidence>
<reference evidence="3" key="2">
    <citation type="submission" date="2013-09" db="EMBL/GenBank/DDBJ databases">
        <authorList>
            <person name="Wang G."/>
            <person name="Yang Y."/>
            <person name="Su Y."/>
        </authorList>
    </citation>
    <scope>NUCLEOTIDE SEQUENCE</scope>
    <source>
        <strain evidence="3">ATCC 39006</strain>
    </source>
</reference>
<sequence length="106" mass="12255">MQLPQRCLTSWVPWDHGALTLTSITAVPGFLCEMLLVIYINVYFYADAEAIQLLFLTNVSQTKVIKDVRFVRAMLFSSAITGGMFYPFFTYWCFPIKGHKYEKINI</sequence>
<organism evidence="3 4">
    <name type="scientific">Serratia sp. (strain ATCC 39006)</name>
    <name type="common">Prodigiosinella confusarubida</name>
    <dbReference type="NCBI Taxonomy" id="104623"/>
    <lineage>
        <taxon>Bacteria</taxon>
        <taxon>Pseudomonadati</taxon>
        <taxon>Pseudomonadota</taxon>
        <taxon>Gammaproteobacteria</taxon>
        <taxon>Enterobacterales</taxon>
        <taxon>Pectobacteriaceae</taxon>
        <taxon>Prodigiosinella</taxon>
    </lineage>
</organism>
<dbReference type="Proteomes" id="UP000017700">
    <property type="component" value="Chromosome"/>
</dbReference>
<dbReference type="KEGG" id="sera:Ser39006_003200"/>
<evidence type="ECO:0000313" key="5">
    <source>
        <dbReference type="Proteomes" id="UP000233778"/>
    </source>
</evidence>
<protein>
    <submittedName>
        <fullName evidence="3">Uncharacterized protein</fullName>
    </submittedName>
</protein>